<sequence length="286" mass="31137">MARPSRCRRICAEPDYDRFVPDGAVCSGRNVLTLDEYEVIRLVDLEKFTHEQCAGQMDISRTTVTEIYESAREKIADSIVNGREIVIAGGNYRLCDGPAAGLCRKRCRRGAFGSRRPELREKGECDMRIAVTYEEGKVFQHFGHTEQFKIYDTDEEKILDQKIVDTNGSGHGALAGFLADLKVDALICGGIGGGARNALAECGIKLYGGVTGDADQAVKALLAGELAYNPDVQCSHHGHGEGEHGGDCHGHHGDSCHGHHGENGHGCHGEHDHECRGNHDHGCHLR</sequence>
<dbReference type="PANTHER" id="PTHR37478:SF2">
    <property type="entry name" value="UPF0251 PROTEIN TK0562"/>
    <property type="match status" value="1"/>
</dbReference>
<dbReference type="CDD" id="cd00851">
    <property type="entry name" value="MTH1175"/>
    <property type="match status" value="1"/>
</dbReference>
<name>A0A9D1KGR6_9FIRM</name>
<dbReference type="InterPro" id="IPR013324">
    <property type="entry name" value="RNA_pol_sigma_r3/r4-like"/>
</dbReference>
<dbReference type="SUPFAM" id="SSF88659">
    <property type="entry name" value="Sigma3 and sigma4 domains of RNA polymerase sigma factors"/>
    <property type="match status" value="1"/>
</dbReference>
<dbReference type="InterPro" id="IPR002852">
    <property type="entry name" value="UPF0251"/>
</dbReference>
<evidence type="ECO:0000313" key="3">
    <source>
        <dbReference type="EMBL" id="HIT41847.1"/>
    </source>
</evidence>
<reference evidence="3" key="1">
    <citation type="submission" date="2020-10" db="EMBL/GenBank/DDBJ databases">
        <authorList>
            <person name="Gilroy R."/>
        </authorList>
    </citation>
    <scope>NUCLEOTIDE SEQUENCE</scope>
    <source>
        <strain evidence="3">CHK123-3438</strain>
    </source>
</reference>
<dbReference type="AlphaFoldDB" id="A0A9D1KGR6"/>
<dbReference type="InterPro" id="IPR036388">
    <property type="entry name" value="WH-like_DNA-bd_sf"/>
</dbReference>
<accession>A0A9D1KGR6</accession>
<dbReference type="InterPro" id="IPR036105">
    <property type="entry name" value="DiNase_FeMo-co_biosyn_sf"/>
</dbReference>
<dbReference type="PANTHER" id="PTHR37478">
    <property type="match status" value="1"/>
</dbReference>
<feature type="domain" description="Dinitrogenase iron-molybdenum cofactor biosynthesis" evidence="2">
    <location>
        <begin position="135"/>
        <end position="222"/>
    </location>
</feature>
<dbReference type="InterPro" id="IPR003731">
    <property type="entry name" value="Di-Nase_FeMo-co_biosynth"/>
</dbReference>
<gene>
    <name evidence="3" type="ORF">IAB60_07115</name>
</gene>
<comment type="similarity">
    <text evidence="1">Belongs to the UPF0251 family.</text>
</comment>
<protein>
    <submittedName>
        <fullName evidence="3">DUF134 domain-containing protein</fullName>
    </submittedName>
</protein>
<dbReference type="Pfam" id="PF02001">
    <property type="entry name" value="DUF134"/>
    <property type="match status" value="1"/>
</dbReference>
<evidence type="ECO:0000256" key="1">
    <source>
        <dbReference type="ARBA" id="ARBA00009350"/>
    </source>
</evidence>
<dbReference type="SUPFAM" id="SSF53146">
    <property type="entry name" value="Nitrogenase accessory factor-like"/>
    <property type="match status" value="1"/>
</dbReference>
<dbReference type="Gene3D" id="1.10.10.10">
    <property type="entry name" value="Winged helix-like DNA-binding domain superfamily/Winged helix DNA-binding domain"/>
    <property type="match status" value="1"/>
</dbReference>
<reference evidence="3" key="2">
    <citation type="journal article" date="2021" name="PeerJ">
        <title>Extensive microbial diversity within the chicken gut microbiome revealed by metagenomics and culture.</title>
        <authorList>
            <person name="Gilroy R."/>
            <person name="Ravi A."/>
            <person name="Getino M."/>
            <person name="Pursley I."/>
            <person name="Horton D.L."/>
            <person name="Alikhan N.F."/>
            <person name="Baker D."/>
            <person name="Gharbi K."/>
            <person name="Hall N."/>
            <person name="Watson M."/>
            <person name="Adriaenssens E.M."/>
            <person name="Foster-Nyarko E."/>
            <person name="Jarju S."/>
            <person name="Secka A."/>
            <person name="Antonio M."/>
            <person name="Oren A."/>
            <person name="Chaudhuri R.R."/>
            <person name="La Ragione R."/>
            <person name="Hildebrand F."/>
            <person name="Pallen M.J."/>
        </authorList>
    </citation>
    <scope>NUCLEOTIDE SEQUENCE</scope>
    <source>
        <strain evidence="3">CHK123-3438</strain>
    </source>
</reference>
<evidence type="ECO:0000259" key="2">
    <source>
        <dbReference type="Pfam" id="PF02579"/>
    </source>
</evidence>
<dbReference type="Gene3D" id="3.30.420.130">
    <property type="entry name" value="Dinitrogenase iron-molybdenum cofactor biosynthesis domain"/>
    <property type="match status" value="1"/>
</dbReference>
<dbReference type="Pfam" id="PF02579">
    <property type="entry name" value="Nitro_FeMo-Co"/>
    <property type="match status" value="1"/>
</dbReference>
<dbReference type="Proteomes" id="UP000886860">
    <property type="component" value="Unassembled WGS sequence"/>
</dbReference>
<dbReference type="InterPro" id="IPR033913">
    <property type="entry name" value="MTH1175_dom"/>
</dbReference>
<proteinExistence type="inferred from homology"/>
<organism evidence="3 4">
    <name type="scientific">Candidatus Caccovicinus merdipullorum</name>
    <dbReference type="NCBI Taxonomy" id="2840724"/>
    <lineage>
        <taxon>Bacteria</taxon>
        <taxon>Bacillati</taxon>
        <taxon>Bacillota</taxon>
        <taxon>Clostridia</taxon>
        <taxon>Eubacteriales</taxon>
        <taxon>Candidatus Caccovicinus</taxon>
    </lineage>
</organism>
<comment type="caution">
    <text evidence="3">The sequence shown here is derived from an EMBL/GenBank/DDBJ whole genome shotgun (WGS) entry which is preliminary data.</text>
</comment>
<dbReference type="EMBL" id="DVKS01000123">
    <property type="protein sequence ID" value="HIT41847.1"/>
    <property type="molecule type" value="Genomic_DNA"/>
</dbReference>
<evidence type="ECO:0000313" key="4">
    <source>
        <dbReference type="Proteomes" id="UP000886860"/>
    </source>
</evidence>